<name>A0A7S0KY80_9STRA</name>
<keyword evidence="1" id="KW-0479">Metal-binding</keyword>
<feature type="domain" description="RING-type" evidence="6">
    <location>
        <begin position="200"/>
        <end position="241"/>
    </location>
</feature>
<dbReference type="InterPro" id="IPR013083">
    <property type="entry name" value="Znf_RING/FYVE/PHD"/>
</dbReference>
<feature type="compositionally biased region" description="Low complexity" evidence="5">
    <location>
        <begin position="55"/>
        <end position="86"/>
    </location>
</feature>
<feature type="region of interest" description="Disordered" evidence="5">
    <location>
        <begin position="1"/>
        <end position="192"/>
    </location>
</feature>
<feature type="compositionally biased region" description="Low complexity" evidence="5">
    <location>
        <begin position="131"/>
        <end position="157"/>
    </location>
</feature>
<feature type="compositionally biased region" description="Low complexity" evidence="5">
    <location>
        <begin position="172"/>
        <end position="184"/>
    </location>
</feature>
<dbReference type="SMART" id="SM00184">
    <property type="entry name" value="RING"/>
    <property type="match status" value="1"/>
</dbReference>
<dbReference type="AlphaFoldDB" id="A0A7S0KY80"/>
<keyword evidence="3" id="KW-0862">Zinc</keyword>
<feature type="compositionally biased region" description="Basic and acidic residues" evidence="5">
    <location>
        <begin position="42"/>
        <end position="54"/>
    </location>
</feature>
<accession>A0A7S0KY80</accession>
<evidence type="ECO:0000256" key="1">
    <source>
        <dbReference type="ARBA" id="ARBA00022723"/>
    </source>
</evidence>
<dbReference type="SUPFAM" id="SSF57850">
    <property type="entry name" value="RING/U-box"/>
    <property type="match status" value="1"/>
</dbReference>
<evidence type="ECO:0000256" key="3">
    <source>
        <dbReference type="ARBA" id="ARBA00022833"/>
    </source>
</evidence>
<organism evidence="7">
    <name type="scientific">Asterionellopsis glacialis</name>
    <dbReference type="NCBI Taxonomy" id="33640"/>
    <lineage>
        <taxon>Eukaryota</taxon>
        <taxon>Sar</taxon>
        <taxon>Stramenopiles</taxon>
        <taxon>Ochrophyta</taxon>
        <taxon>Bacillariophyta</taxon>
        <taxon>Fragilariophyceae</taxon>
        <taxon>Fragilariophycidae</taxon>
        <taxon>Fragilariales</taxon>
        <taxon>Fragilariaceae</taxon>
        <taxon>Asterionellopsis</taxon>
    </lineage>
</organism>
<dbReference type="PANTHER" id="PTHR46563:SF1">
    <property type="entry name" value="RING-TYPE DOMAIN-CONTAINING PROTEIN-RELATED"/>
    <property type="match status" value="1"/>
</dbReference>
<reference evidence="7" key="1">
    <citation type="submission" date="2021-01" db="EMBL/GenBank/DDBJ databases">
        <authorList>
            <person name="Corre E."/>
            <person name="Pelletier E."/>
            <person name="Niang G."/>
            <person name="Scheremetjew M."/>
            <person name="Finn R."/>
            <person name="Kale V."/>
            <person name="Holt S."/>
            <person name="Cochrane G."/>
            <person name="Meng A."/>
            <person name="Brown T."/>
            <person name="Cohen L."/>
        </authorList>
    </citation>
    <scope>NUCLEOTIDE SEQUENCE</scope>
</reference>
<gene>
    <name evidence="7" type="ORF">AGLA0713_LOCUS1425</name>
</gene>
<proteinExistence type="predicted"/>
<evidence type="ECO:0000256" key="5">
    <source>
        <dbReference type="SAM" id="MobiDB-lite"/>
    </source>
</evidence>
<evidence type="ECO:0000256" key="4">
    <source>
        <dbReference type="PROSITE-ProRule" id="PRU00175"/>
    </source>
</evidence>
<dbReference type="EMBL" id="HBEX01002151">
    <property type="protein sequence ID" value="CAD8596597.1"/>
    <property type="molecule type" value="Transcribed_RNA"/>
</dbReference>
<feature type="compositionally biased region" description="Low complexity" evidence="5">
    <location>
        <begin position="354"/>
        <end position="380"/>
    </location>
</feature>
<dbReference type="GO" id="GO:0008270">
    <property type="term" value="F:zinc ion binding"/>
    <property type="evidence" value="ECO:0007669"/>
    <property type="project" value="UniProtKB-KW"/>
</dbReference>
<dbReference type="InterPro" id="IPR001841">
    <property type="entry name" value="Znf_RING"/>
</dbReference>
<dbReference type="InterPro" id="IPR017907">
    <property type="entry name" value="Znf_RING_CS"/>
</dbReference>
<dbReference type="PANTHER" id="PTHR46563">
    <property type="entry name" value="RING-TYPE DOMAIN-CONTAINING PROTEIN"/>
    <property type="match status" value="1"/>
</dbReference>
<sequence>MELSEHESAILSHARERLQEARARFSQEEPPSVSETGQPLSRMERAYRMAEPARRAAAAADAQEAQQLRQQEVGGHSNTTSNSSTSLPPRNTGPLTRLERHRRAHQHSDPDTPGTPAASSSPPITNNDASQQQQQQQQPQILPNTTTGTTTTTNANRRVTRSTKRKAEEEVAATNNGTTTATDANTKKAKKNPLSPLPNCCICLCDIEPNDISSIDGCNHRFCFECIETWANRENTCPLCKIRFTKIGRLQNSNRRGIKKSKKVVNRDQRSDLVNPLQALFASMEASAMANNARARAMAASGNNNEDDDGNATHGRAIELPPALAALVFSDMGPAGGVELTMSGDNSTIRYRRSTTTTTTSTSTTTTTTTTSASGAAGASPHERSSFDQTFDRLAQQIARNLPPVQGQTADNPLNIDDDSSSDGGGGTNGGNDNNDGDEEEVVNIVAIN</sequence>
<dbReference type="CDD" id="cd16574">
    <property type="entry name" value="RING-HC_Topors"/>
    <property type="match status" value="1"/>
</dbReference>
<dbReference type="PROSITE" id="PS00518">
    <property type="entry name" value="ZF_RING_1"/>
    <property type="match status" value="1"/>
</dbReference>
<dbReference type="PROSITE" id="PS50089">
    <property type="entry name" value="ZF_RING_2"/>
    <property type="match status" value="1"/>
</dbReference>
<evidence type="ECO:0000313" key="7">
    <source>
        <dbReference type="EMBL" id="CAD8596597.1"/>
    </source>
</evidence>
<dbReference type="Gene3D" id="3.30.40.10">
    <property type="entry name" value="Zinc/RING finger domain, C3HC4 (zinc finger)"/>
    <property type="match status" value="1"/>
</dbReference>
<dbReference type="Pfam" id="PF13639">
    <property type="entry name" value="zf-RING_2"/>
    <property type="match status" value="1"/>
</dbReference>
<dbReference type="InterPro" id="IPR058746">
    <property type="entry name" value="Znf_RING-type_Topors"/>
</dbReference>
<feature type="region of interest" description="Disordered" evidence="5">
    <location>
        <begin position="403"/>
        <end position="441"/>
    </location>
</feature>
<evidence type="ECO:0000259" key="6">
    <source>
        <dbReference type="PROSITE" id="PS50089"/>
    </source>
</evidence>
<evidence type="ECO:0000256" key="2">
    <source>
        <dbReference type="ARBA" id="ARBA00022771"/>
    </source>
</evidence>
<feature type="compositionally biased region" description="Basic and acidic residues" evidence="5">
    <location>
        <begin position="1"/>
        <end position="27"/>
    </location>
</feature>
<protein>
    <recommendedName>
        <fullName evidence="6">RING-type domain-containing protein</fullName>
    </recommendedName>
</protein>
<keyword evidence="2 4" id="KW-0863">Zinc-finger</keyword>
<feature type="region of interest" description="Disordered" evidence="5">
    <location>
        <begin position="341"/>
        <end position="387"/>
    </location>
</feature>